<keyword evidence="4" id="KW-0472">Membrane</keyword>
<sequence>MEAKCDANLSSWEFKACQLLSRQAFGYWKVEILVNALSAMKAPVDLVCVRCPSDVRHRAGYSPRHNRIWMCANRFWNPFEFRRVLVHELTHAFDFARAKVDPGSCTHMACTEIRAWNLSGECDLWPNSFKYLGEDMINRKQRCVRDGALASLLENERCQDRGLAGAALHEAWDQCWKDYWPFTTQPEPVPMPPTIVMEKQYWSFLSTYSMNEFRFAMNKGACKVETGVPSCVGLPLTAVECAAACEKSGTCIGFDRPNIYGKGGCCLYHSGGSITSDGEQGKACFILETPAEVRAKGSHHFGEVWREPSLYSTMHLSTGGDGSAKAIMDLCMPWSHCSFRIYTCKGQPLYALHARMMQSIDNPLLSVWAYEVRNSSGHYLGRTSELQSGYHPIEIYDARDRNVVTLATVWSTWSALYSGTWYINNQFPEEPIERNLMADARLVTFLAAHQFAAQGWFGPFWSIVLWVLLIVALYFGIQWCRKACESDSSNVSILLAEAKERLGCGKEEASSEEEEAGCLGRLGHSLAAVSYAALDEVFRVAIPADMVTPVQTWGALGNMVPEQKEFGAETNAYLESYEVYDLFAHLLRQVLVERPENPIKFLQECLKEQSKLCVCVMGPPGDFKVKHIHVGKLLRGKKELKNILDSGELVGDDMVVDIVKEELRKAKHTGWVLDGFPRTKVQAQSLAAASKELGTSLDSVLLLDSSEDLARHNFAAKVDAADPAVKREVAEMRLQQYKRHVLTISEFFQNSVRRIEIHGGEDEQKSIYSTICSNVQYRAYSNAPLRMQRVCILGPCGSGRTTQCQLLAKRLGVVHVDLATLLREKQEAEGQEVDEVPPEYLSDEEACALIGARLRKTDCVRKGWVLDGFPKTQAQAEFLRQAHLWPSRIIQLQVADAVVETRVSSRRLDPVTGTAHYSNPNSVAVRQRLIRCKHDEGEKVKERVNMFLDNVSLVSDSWKRVFTTVLADGQPEDVAAGVYEKVANPLPSELAQDCFAFGAGTQTAVFEMWTLRRQAIRCHICLPSPSREPSVSQ</sequence>
<evidence type="ECO:0000256" key="4">
    <source>
        <dbReference type="SAM" id="Phobius"/>
    </source>
</evidence>
<keyword evidence="2" id="KW-0547">Nucleotide-binding</keyword>
<dbReference type="OrthoDB" id="285308at2759"/>
<dbReference type="PRINTS" id="PR00094">
    <property type="entry name" value="ADENYLTKNASE"/>
</dbReference>
<name>A0A812LR90_9DINO</name>
<evidence type="ECO:0000313" key="5">
    <source>
        <dbReference type="EMBL" id="CAE7251176.1"/>
    </source>
</evidence>
<evidence type="ECO:0000313" key="6">
    <source>
        <dbReference type="Proteomes" id="UP000601435"/>
    </source>
</evidence>
<dbReference type="PANTHER" id="PTHR23359">
    <property type="entry name" value="NUCLEOTIDE KINASE"/>
    <property type="match status" value="1"/>
</dbReference>
<dbReference type="InterPro" id="IPR033690">
    <property type="entry name" value="Adenylat_kinase_CS"/>
</dbReference>
<dbReference type="GO" id="GO:0005524">
    <property type="term" value="F:ATP binding"/>
    <property type="evidence" value="ECO:0007669"/>
    <property type="project" value="InterPro"/>
</dbReference>
<organism evidence="5 6">
    <name type="scientific">Symbiodinium necroappetens</name>
    <dbReference type="NCBI Taxonomy" id="1628268"/>
    <lineage>
        <taxon>Eukaryota</taxon>
        <taxon>Sar</taxon>
        <taxon>Alveolata</taxon>
        <taxon>Dinophyceae</taxon>
        <taxon>Suessiales</taxon>
        <taxon>Symbiodiniaceae</taxon>
        <taxon>Symbiodinium</taxon>
    </lineage>
</organism>
<dbReference type="GO" id="GO:0006139">
    <property type="term" value="P:nucleobase-containing compound metabolic process"/>
    <property type="evidence" value="ECO:0007669"/>
    <property type="project" value="InterPro"/>
</dbReference>
<dbReference type="Gene3D" id="3.40.50.300">
    <property type="entry name" value="P-loop containing nucleotide triphosphate hydrolases"/>
    <property type="match status" value="2"/>
</dbReference>
<keyword evidence="1" id="KW-0808">Transferase</keyword>
<dbReference type="PROSITE" id="PS00113">
    <property type="entry name" value="ADENYLATE_KINASE"/>
    <property type="match status" value="1"/>
</dbReference>
<gene>
    <name evidence="5" type="primary">ak8</name>
    <name evidence="5" type="ORF">SNEC2469_LOCUS5216</name>
</gene>
<evidence type="ECO:0000256" key="1">
    <source>
        <dbReference type="ARBA" id="ARBA00022679"/>
    </source>
</evidence>
<reference evidence="5" key="1">
    <citation type="submission" date="2021-02" db="EMBL/GenBank/DDBJ databases">
        <authorList>
            <person name="Dougan E. K."/>
            <person name="Rhodes N."/>
            <person name="Thang M."/>
            <person name="Chan C."/>
        </authorList>
    </citation>
    <scope>NUCLEOTIDE SEQUENCE</scope>
</reference>
<dbReference type="SUPFAM" id="SSF52540">
    <property type="entry name" value="P-loop containing nucleoside triphosphate hydrolases"/>
    <property type="match status" value="2"/>
</dbReference>
<dbReference type="EMBL" id="CAJNJA010009842">
    <property type="protein sequence ID" value="CAE7251176.1"/>
    <property type="molecule type" value="Genomic_DNA"/>
</dbReference>
<keyword evidence="4" id="KW-0812">Transmembrane</keyword>
<comment type="caution">
    <text evidence="5">The sequence shown here is derived from an EMBL/GenBank/DDBJ whole genome shotgun (WGS) entry which is preliminary data.</text>
</comment>
<accession>A0A812LR90</accession>
<dbReference type="Pfam" id="PF00406">
    <property type="entry name" value="ADK"/>
    <property type="match status" value="2"/>
</dbReference>
<dbReference type="Proteomes" id="UP000601435">
    <property type="component" value="Unassembled WGS sequence"/>
</dbReference>
<feature type="transmembrane region" description="Helical" evidence="4">
    <location>
        <begin position="456"/>
        <end position="477"/>
    </location>
</feature>
<dbReference type="InterPro" id="IPR000850">
    <property type="entry name" value="Adenylat/UMP-CMP_kin"/>
</dbReference>
<keyword evidence="3" id="KW-0418">Kinase</keyword>
<keyword evidence="4" id="KW-1133">Transmembrane helix</keyword>
<dbReference type="InterPro" id="IPR027417">
    <property type="entry name" value="P-loop_NTPase"/>
</dbReference>
<dbReference type="InterPro" id="IPR019165">
    <property type="entry name" value="Peptidase_M76_ATP23"/>
</dbReference>
<dbReference type="GO" id="GO:0019205">
    <property type="term" value="F:nucleobase-containing compound kinase activity"/>
    <property type="evidence" value="ECO:0007669"/>
    <property type="project" value="InterPro"/>
</dbReference>
<keyword evidence="6" id="KW-1185">Reference proteome</keyword>
<dbReference type="SUPFAM" id="SSF47391">
    <property type="entry name" value="Dimerization-anchoring domain of cAMP-dependent PK regulatory subunit"/>
    <property type="match status" value="1"/>
</dbReference>
<dbReference type="CDD" id="cd01428">
    <property type="entry name" value="ADK"/>
    <property type="match status" value="2"/>
</dbReference>
<protein>
    <submittedName>
        <fullName evidence="5">Ak8 protein</fullName>
    </submittedName>
</protein>
<dbReference type="Pfam" id="PF09768">
    <property type="entry name" value="Peptidase_M76"/>
    <property type="match status" value="1"/>
</dbReference>
<proteinExistence type="predicted"/>
<evidence type="ECO:0000256" key="3">
    <source>
        <dbReference type="ARBA" id="ARBA00022777"/>
    </source>
</evidence>
<dbReference type="AlphaFoldDB" id="A0A812LR90"/>
<dbReference type="GO" id="GO:0004222">
    <property type="term" value="F:metalloendopeptidase activity"/>
    <property type="evidence" value="ECO:0007669"/>
    <property type="project" value="InterPro"/>
</dbReference>
<evidence type="ECO:0000256" key="2">
    <source>
        <dbReference type="ARBA" id="ARBA00022741"/>
    </source>
</evidence>
<dbReference type="CDD" id="cd22979">
    <property type="entry name" value="DD_AK8"/>
    <property type="match status" value="1"/>
</dbReference>